<keyword evidence="1" id="KW-0413">Isomerase</keyword>
<reference evidence="1 2" key="1">
    <citation type="submission" date="2015-02" db="EMBL/GenBank/DDBJ databases">
        <title>Draft genome sequences of ten Microbacterium spp. with emphasis on heavy metal contaminated environments.</title>
        <authorList>
            <person name="Corretto E."/>
        </authorList>
    </citation>
    <scope>NUCLEOTIDE SEQUENCE [LARGE SCALE GENOMIC DNA]</scope>
    <source>
        <strain evidence="1 2">DSM 8608</strain>
    </source>
</reference>
<dbReference type="EMBL" id="JYJA01000020">
    <property type="protein sequence ID" value="KJL45202.1"/>
    <property type="molecule type" value="Genomic_DNA"/>
</dbReference>
<name>A0A0M2HLB9_MICTR</name>
<protein>
    <submittedName>
        <fullName evidence="1">Putative thiazole biosynthetic enzyme</fullName>
        <ecNumber evidence="1">5.3.1.29</ecNumber>
    </submittedName>
</protein>
<dbReference type="GO" id="GO:0043917">
    <property type="term" value="F:ribose 1,5-bisphosphate isomerase activity"/>
    <property type="evidence" value="ECO:0007669"/>
    <property type="project" value="UniProtKB-EC"/>
</dbReference>
<dbReference type="EC" id="5.3.1.29" evidence="1"/>
<dbReference type="Gene3D" id="3.50.50.60">
    <property type="entry name" value="FAD/NAD(P)-binding domain"/>
    <property type="match status" value="2"/>
</dbReference>
<dbReference type="Pfam" id="PF13450">
    <property type="entry name" value="NAD_binding_8"/>
    <property type="match status" value="1"/>
</dbReference>
<organism evidence="1 2">
    <name type="scientific">Microbacterium trichothecenolyticum</name>
    <name type="common">Aureobacterium trichothecenolyticum</name>
    <dbReference type="NCBI Taxonomy" id="69370"/>
    <lineage>
        <taxon>Bacteria</taxon>
        <taxon>Bacillati</taxon>
        <taxon>Actinomycetota</taxon>
        <taxon>Actinomycetes</taxon>
        <taxon>Micrococcales</taxon>
        <taxon>Microbacteriaceae</taxon>
        <taxon>Microbacterium</taxon>
    </lineage>
</organism>
<dbReference type="Proteomes" id="UP000034098">
    <property type="component" value="Unassembled WGS sequence"/>
</dbReference>
<dbReference type="PANTHER" id="PTHR10668:SF105">
    <property type="entry name" value="DEHYDROGENASE-RELATED"/>
    <property type="match status" value="1"/>
</dbReference>
<dbReference type="InterPro" id="IPR036188">
    <property type="entry name" value="FAD/NAD-bd_sf"/>
</dbReference>
<dbReference type="OrthoDB" id="833207at2"/>
<keyword evidence="2" id="KW-1185">Reference proteome</keyword>
<proteinExistence type="predicted"/>
<evidence type="ECO:0000313" key="2">
    <source>
        <dbReference type="Proteomes" id="UP000034098"/>
    </source>
</evidence>
<evidence type="ECO:0000313" key="1">
    <source>
        <dbReference type="EMBL" id="KJL45202.1"/>
    </source>
</evidence>
<gene>
    <name evidence="1" type="ORF">RS82_00389</name>
</gene>
<comment type="caution">
    <text evidence="1">The sequence shown here is derived from an EMBL/GenBank/DDBJ whole genome shotgun (WGS) entry which is preliminary data.</text>
</comment>
<accession>A0A0M2HLB9</accession>
<dbReference type="PATRIC" id="fig|69370.6.peg.407"/>
<dbReference type="SUPFAM" id="SSF51905">
    <property type="entry name" value="FAD/NAD(P)-binding domain"/>
    <property type="match status" value="1"/>
</dbReference>
<dbReference type="RefSeq" id="WP_052676646.1">
    <property type="nucleotide sequence ID" value="NZ_JYJA01000020.1"/>
</dbReference>
<dbReference type="PANTHER" id="PTHR10668">
    <property type="entry name" value="PHYTOENE DEHYDROGENASE"/>
    <property type="match status" value="1"/>
</dbReference>
<dbReference type="AlphaFoldDB" id="A0A0M2HLB9"/>
<sequence length="490" mass="51771">MARRATVIGSGPNGLSAAVALARAGYEVRVLEAAATIGGGVRTAALTLPGFRHDVCSAVHPAALSSPFFRAFGIHERVGWIHPLASYAQPLDGGRAAIAWRDIERTADALGPDGRAWRAVLRPLSRHLGGLVDFTGSQLLRWPRHPVTTVRFGLRALQLGTRLGRGTFRTEEANALLAGVLAHANTPLPSLGGAASGLFLAAHGHSADGWAFPRGGSQAIADALVADLEAHGGGVETGNRVQTLAGLDWGDPDAGDLLLLDTTPRLLLTHPDLPARYAHAVRQYRYGPAAAKVDFALDGPVPWSHPDVALAPTVHLGGTREEVEASENAVARGRLTDRPYVLTVQPSVLDGTRAPSGKHVLWAYIHVPAGSTFDPTEAVVRQVERFAPGFRHGILASHAMTAAQRAAYNPADIDGDILGGAFTFAQAIRRPVVSTTPWRTPLRGVYLASASTPPGPGVTGMPGWYAARQALHDRGRRRGDRLELGDLFGA</sequence>